<sequence>MYLSMLEIDNPTAVQHSFIIEEGKRFVYSIKLLLCHR</sequence>
<proteinExistence type="predicted"/>
<keyword evidence="2" id="KW-1185">Reference proteome</keyword>
<evidence type="ECO:0000313" key="2">
    <source>
        <dbReference type="Proteomes" id="UP000010077"/>
    </source>
</evidence>
<evidence type="ECO:0000313" key="1">
    <source>
        <dbReference type="EMBL" id="AFX98383.1"/>
    </source>
</evidence>
<name>K7Z346_9PROT</name>
<protein>
    <submittedName>
        <fullName evidence="1">Uncharacterized protein</fullName>
    </submittedName>
</protein>
<dbReference type="KEGG" id="thal:A1OE_181"/>
<reference evidence="1 2" key="1">
    <citation type="journal article" date="2012" name="Proc. Natl. Acad. Sci. U.S.A.">
        <title>Genome streamlining and chemical defense in a coral reef symbiosis.</title>
        <authorList>
            <person name="Kwan J.C."/>
            <person name="Donia M.S."/>
            <person name="Han A.W."/>
            <person name="Hirose E."/>
            <person name="Haygood M.G."/>
            <person name="Schmidt E.W."/>
        </authorList>
    </citation>
    <scope>NUCLEOTIDE SEQUENCE [LARGE SCALE GENOMIC DNA]</scope>
    <source>
        <strain evidence="1 2">L2</strain>
    </source>
</reference>
<dbReference type="HOGENOM" id="CLU_3341649_0_0_5"/>
<accession>K7Z346</accession>
<organism evidence="1 2">
    <name type="scientific">Candidatus Endolissoclinum faulkneri L2</name>
    <dbReference type="NCBI Taxonomy" id="1193729"/>
    <lineage>
        <taxon>Bacteria</taxon>
        <taxon>Pseudomonadati</taxon>
        <taxon>Pseudomonadota</taxon>
        <taxon>Alphaproteobacteria</taxon>
        <taxon>Rhodospirillales</taxon>
        <taxon>Rhodospirillaceae</taxon>
        <taxon>Candidatus Endolissoclinum</taxon>
    </lineage>
</organism>
<dbReference type="AlphaFoldDB" id="K7Z346"/>
<dbReference type="Proteomes" id="UP000010077">
    <property type="component" value="Chromosome"/>
</dbReference>
<gene>
    <name evidence="1" type="ORF">A1OE_181</name>
</gene>
<dbReference type="EMBL" id="CP003539">
    <property type="protein sequence ID" value="AFX98383.1"/>
    <property type="molecule type" value="Genomic_DNA"/>
</dbReference>